<gene>
    <name evidence="9" type="primary">hisC</name>
    <name evidence="6" type="synonym">pat</name>
    <name evidence="9" type="ORF">GCM10009740_00590</name>
</gene>
<reference evidence="10" key="1">
    <citation type="journal article" date="2019" name="Int. J. Syst. Evol. Microbiol.">
        <title>The Global Catalogue of Microorganisms (GCM) 10K type strain sequencing project: providing services to taxonomists for standard genome sequencing and annotation.</title>
        <authorList>
            <consortium name="The Broad Institute Genomics Platform"/>
            <consortium name="The Broad Institute Genome Sequencing Center for Infectious Disease"/>
            <person name="Wu L."/>
            <person name="Ma J."/>
        </authorList>
    </citation>
    <scope>NUCLEOTIDE SEQUENCE [LARGE SCALE GENOMIC DNA]</scope>
    <source>
        <strain evidence="10">JCM 14283</strain>
    </source>
</reference>
<organism evidence="9 10">
    <name type="scientific">Terrabacter terrae</name>
    <dbReference type="NCBI Taxonomy" id="318434"/>
    <lineage>
        <taxon>Bacteria</taxon>
        <taxon>Bacillati</taxon>
        <taxon>Actinomycetota</taxon>
        <taxon>Actinomycetes</taxon>
        <taxon>Micrococcales</taxon>
        <taxon>Intrasporangiaceae</taxon>
        <taxon>Terrabacter</taxon>
    </lineage>
</organism>
<keyword evidence="10" id="KW-1185">Reference proteome</keyword>
<sequence length="389" mass="41388">MSDTADATAESLPDRVTESATPRESYAAPQASDVKVRLRDVLAQMPDYKPGKPASAPAGVTAYKLSSNENPYGPLPSVLAAIEDAATTVNRYPDMAVTALTERLAKALDVPAECIATGTGSVAVLSQIVGAACDAGDEVVFAWRSFEAYPIVTLLAGAEPVMVGLDEQARHRLDAMLAAITDRTRVVLVCTPNNPTGPCVHQAELEAFLDRVPEDVIVVVDEAYVEFVRDPEAVRGLDVWRHRPNVVVLRTFSKAYGLAGLRVGYAVAHPPVAAALRKTATPFGVNSLAQVAAIASLDAFDELEERVESLVAERDRVVQALADQGWKLPRSDANFVWFPLGAESTAFSEACAGAGLTVRQYGDDGVRVTIGEGEANSRLLEVAGRFGAR</sequence>
<dbReference type="InterPro" id="IPR024892">
    <property type="entry name" value="ArAT"/>
</dbReference>
<dbReference type="InterPro" id="IPR004839">
    <property type="entry name" value="Aminotransferase_I/II_large"/>
</dbReference>
<evidence type="ECO:0000256" key="2">
    <source>
        <dbReference type="ARBA" id="ARBA00011738"/>
    </source>
</evidence>
<dbReference type="Pfam" id="PF00155">
    <property type="entry name" value="Aminotran_1_2"/>
    <property type="match status" value="1"/>
</dbReference>
<dbReference type="InterPro" id="IPR015421">
    <property type="entry name" value="PyrdxlP-dep_Trfase_major"/>
</dbReference>
<evidence type="ECO:0000256" key="7">
    <source>
        <dbReference type="SAM" id="MobiDB-lite"/>
    </source>
</evidence>
<dbReference type="NCBIfam" id="NF002878">
    <property type="entry name" value="PRK03321.1"/>
    <property type="match status" value="1"/>
</dbReference>
<evidence type="ECO:0000313" key="9">
    <source>
        <dbReference type="EMBL" id="GAA2017106.1"/>
    </source>
</evidence>
<evidence type="ECO:0000256" key="6">
    <source>
        <dbReference type="HAMAP-Rule" id="MF_01513"/>
    </source>
</evidence>
<feature type="region of interest" description="Disordered" evidence="7">
    <location>
        <begin position="1"/>
        <end position="32"/>
    </location>
</feature>
<feature type="modified residue" description="N6-(pyridoxal phosphate)lysine" evidence="6">
    <location>
        <position position="254"/>
    </location>
</feature>
<evidence type="ECO:0000256" key="4">
    <source>
        <dbReference type="ARBA" id="ARBA00022679"/>
    </source>
</evidence>
<comment type="caution">
    <text evidence="9">The sequence shown here is derived from an EMBL/GenBank/DDBJ whole genome shotgun (WGS) entry which is preliminary data.</text>
</comment>
<proteinExistence type="inferred from homology"/>
<dbReference type="InterPro" id="IPR015422">
    <property type="entry name" value="PyrdxlP-dep_Trfase_small"/>
</dbReference>
<dbReference type="RefSeq" id="WP_343985774.1">
    <property type="nucleotide sequence ID" value="NZ_BAAANB010000001.1"/>
</dbReference>
<dbReference type="EC" id="2.6.1.57" evidence="6"/>
<dbReference type="EMBL" id="BAAANB010000001">
    <property type="protein sequence ID" value="GAA2017106.1"/>
    <property type="molecule type" value="Genomic_DNA"/>
</dbReference>
<name>A0ABN2TQ79_9MICO</name>
<dbReference type="PROSITE" id="PS00599">
    <property type="entry name" value="AA_TRANSFER_CLASS_2"/>
    <property type="match status" value="1"/>
</dbReference>
<evidence type="ECO:0000259" key="8">
    <source>
        <dbReference type="Pfam" id="PF00155"/>
    </source>
</evidence>
<accession>A0ABN2TQ79</accession>
<evidence type="ECO:0000256" key="1">
    <source>
        <dbReference type="ARBA" id="ARBA00001933"/>
    </source>
</evidence>
<dbReference type="HAMAP" id="MF_01513">
    <property type="entry name" value="Phe_aminotrans_2"/>
    <property type="match status" value="1"/>
</dbReference>
<evidence type="ECO:0000256" key="5">
    <source>
        <dbReference type="ARBA" id="ARBA00022898"/>
    </source>
</evidence>
<keyword evidence="4 6" id="KW-0808">Transferase</keyword>
<evidence type="ECO:0000313" key="10">
    <source>
        <dbReference type="Proteomes" id="UP001501285"/>
    </source>
</evidence>
<dbReference type="Gene3D" id="3.40.640.10">
    <property type="entry name" value="Type I PLP-dependent aspartate aminotransferase-like (Major domain)"/>
    <property type="match status" value="1"/>
</dbReference>
<comment type="catalytic activity">
    <reaction evidence="6">
        <text>an aromatic L-alpha-amino acid + 2-oxoglutarate = an aromatic oxo-acid + L-glutamate</text>
        <dbReference type="Rhea" id="RHEA:17533"/>
        <dbReference type="ChEBI" id="CHEBI:16810"/>
        <dbReference type="ChEBI" id="CHEBI:29985"/>
        <dbReference type="ChEBI" id="CHEBI:73309"/>
        <dbReference type="ChEBI" id="CHEBI:84824"/>
        <dbReference type="EC" id="2.6.1.57"/>
    </reaction>
</comment>
<comment type="function">
    <text evidence="6">Aminotransferase that catalyzes the conversion of aromatic amino acids and 2-oxoglutarate into corresponding aromatic oxo acids and L-glutamate.</text>
</comment>
<dbReference type="InterPro" id="IPR050106">
    <property type="entry name" value="HistidinolP_aminotransfase"/>
</dbReference>
<dbReference type="Gene3D" id="3.90.1150.10">
    <property type="entry name" value="Aspartate Aminotransferase, domain 1"/>
    <property type="match status" value="1"/>
</dbReference>
<comment type="similarity">
    <text evidence="6">Belongs to the class-II pyridoxal-phosphate-dependent aminotransferase family.</text>
</comment>
<keyword evidence="3 6" id="KW-0032">Aminotransferase</keyword>
<dbReference type="InterPro" id="IPR005861">
    <property type="entry name" value="HisP_aminotrans"/>
</dbReference>
<dbReference type="InterPro" id="IPR015424">
    <property type="entry name" value="PyrdxlP-dep_Trfase"/>
</dbReference>
<dbReference type="NCBIfam" id="TIGR01141">
    <property type="entry name" value="hisC"/>
    <property type="match status" value="1"/>
</dbReference>
<dbReference type="CDD" id="cd00609">
    <property type="entry name" value="AAT_like"/>
    <property type="match status" value="1"/>
</dbReference>
<dbReference type="Proteomes" id="UP001501285">
    <property type="component" value="Unassembled WGS sequence"/>
</dbReference>
<dbReference type="InterPro" id="IPR001917">
    <property type="entry name" value="Aminotrans_II_pyridoxalP_BS"/>
</dbReference>
<protein>
    <recommendedName>
        <fullName evidence="6">Aromatic amino acid aminotransferase</fullName>
        <shortName evidence="6">ArAT</shortName>
        <ecNumber evidence="6">2.6.1.57</ecNumber>
    </recommendedName>
</protein>
<evidence type="ECO:0000256" key="3">
    <source>
        <dbReference type="ARBA" id="ARBA00022576"/>
    </source>
</evidence>
<dbReference type="PANTHER" id="PTHR43643">
    <property type="entry name" value="HISTIDINOL-PHOSPHATE AMINOTRANSFERASE 2"/>
    <property type="match status" value="1"/>
</dbReference>
<comment type="cofactor">
    <cofactor evidence="1 6">
        <name>pyridoxal 5'-phosphate</name>
        <dbReference type="ChEBI" id="CHEBI:597326"/>
    </cofactor>
</comment>
<dbReference type="PANTHER" id="PTHR43643:SF3">
    <property type="entry name" value="HISTIDINOL-PHOSPHATE AMINOTRANSFERASE"/>
    <property type="match status" value="1"/>
</dbReference>
<dbReference type="HAMAP" id="MF_01023">
    <property type="entry name" value="HisC_aminotrans_2"/>
    <property type="match status" value="1"/>
</dbReference>
<keyword evidence="5 6" id="KW-0663">Pyridoxal phosphate</keyword>
<feature type="domain" description="Aminotransferase class I/classII large" evidence="8">
    <location>
        <begin position="64"/>
        <end position="370"/>
    </location>
</feature>
<dbReference type="SUPFAM" id="SSF53383">
    <property type="entry name" value="PLP-dependent transferases"/>
    <property type="match status" value="1"/>
</dbReference>
<comment type="subunit">
    <text evidence="2 6">Homodimer.</text>
</comment>